<sequence length="286" mass="28875">MSETSYQPGPWPSTAAPPRRQPSVVNWLPSVLLIVAGALTIVSTFLVLTRTTDRLLSDGAYFNDAHSKVSVTTTTAWSMTFSVPIESWNHPLDGWGLVPAAAFAVLVAIVLLAGRGQWTWTSPLVTLASGGLIGALLMSTMGFTELMSAAGAKDEEIVTVSAGPAIWLQMPAAVLAIAAVVLALLPRRADPANAYARVVGGPAAFPAAVSGPGPFPGGLAGPGPSPDSTGGRAPLPGAASGPAPAPGGPGGYFPPESFPGVPSPSSDAPGNPHPAHGQPPPLPPRT</sequence>
<protein>
    <submittedName>
        <fullName evidence="3">Preprotein translocase subunit SecG</fullName>
    </submittedName>
</protein>
<evidence type="ECO:0000313" key="3">
    <source>
        <dbReference type="EMBL" id="MBB4686730.1"/>
    </source>
</evidence>
<name>A0A840IY02_9PSEU</name>
<feature type="transmembrane region" description="Helical" evidence="2">
    <location>
        <begin position="124"/>
        <end position="144"/>
    </location>
</feature>
<feature type="compositionally biased region" description="Low complexity" evidence="1">
    <location>
        <begin position="230"/>
        <end position="242"/>
    </location>
</feature>
<keyword evidence="2" id="KW-0812">Transmembrane</keyword>
<evidence type="ECO:0000256" key="1">
    <source>
        <dbReference type="SAM" id="MobiDB-lite"/>
    </source>
</evidence>
<comment type="caution">
    <text evidence="3">The sequence shown here is derived from an EMBL/GenBank/DDBJ whole genome shotgun (WGS) entry which is preliminary data.</text>
</comment>
<feature type="region of interest" description="Disordered" evidence="1">
    <location>
        <begin position="215"/>
        <end position="286"/>
    </location>
</feature>
<gene>
    <name evidence="3" type="ORF">BJY18_004215</name>
</gene>
<keyword evidence="2" id="KW-1133">Transmembrane helix</keyword>
<dbReference type="EMBL" id="JACHMG010000001">
    <property type="protein sequence ID" value="MBB4686730.1"/>
    <property type="molecule type" value="Genomic_DNA"/>
</dbReference>
<reference evidence="3 4" key="1">
    <citation type="submission" date="2020-08" db="EMBL/GenBank/DDBJ databases">
        <title>Sequencing the genomes of 1000 actinobacteria strains.</title>
        <authorList>
            <person name="Klenk H.-P."/>
        </authorList>
    </citation>
    <scope>NUCLEOTIDE SEQUENCE [LARGE SCALE GENOMIC DNA]</scope>
    <source>
        <strain evidence="3 4">DSM 45859</strain>
    </source>
</reference>
<feature type="transmembrane region" description="Helical" evidence="2">
    <location>
        <begin position="164"/>
        <end position="185"/>
    </location>
</feature>
<feature type="transmembrane region" description="Helical" evidence="2">
    <location>
        <begin position="27"/>
        <end position="48"/>
    </location>
</feature>
<organism evidence="3 4">
    <name type="scientific">Amycolatopsis jiangsuensis</name>
    <dbReference type="NCBI Taxonomy" id="1181879"/>
    <lineage>
        <taxon>Bacteria</taxon>
        <taxon>Bacillati</taxon>
        <taxon>Actinomycetota</taxon>
        <taxon>Actinomycetes</taxon>
        <taxon>Pseudonocardiales</taxon>
        <taxon>Pseudonocardiaceae</taxon>
        <taxon>Amycolatopsis</taxon>
    </lineage>
</organism>
<proteinExistence type="predicted"/>
<feature type="transmembrane region" description="Helical" evidence="2">
    <location>
        <begin position="94"/>
        <end position="112"/>
    </location>
</feature>
<feature type="compositionally biased region" description="Pro residues" evidence="1">
    <location>
        <begin position="277"/>
        <end position="286"/>
    </location>
</feature>
<dbReference type="Proteomes" id="UP000581769">
    <property type="component" value="Unassembled WGS sequence"/>
</dbReference>
<dbReference type="AlphaFoldDB" id="A0A840IY02"/>
<keyword evidence="2" id="KW-0472">Membrane</keyword>
<accession>A0A840IY02</accession>
<evidence type="ECO:0000256" key="2">
    <source>
        <dbReference type="SAM" id="Phobius"/>
    </source>
</evidence>
<evidence type="ECO:0000313" key="4">
    <source>
        <dbReference type="Proteomes" id="UP000581769"/>
    </source>
</evidence>
<dbReference type="RefSeq" id="WP_184781545.1">
    <property type="nucleotide sequence ID" value="NZ_JACHMG010000001.1"/>
</dbReference>
<keyword evidence="4" id="KW-1185">Reference proteome</keyword>